<dbReference type="Proteomes" id="UP001497644">
    <property type="component" value="Chromosome 5"/>
</dbReference>
<dbReference type="AlphaFoldDB" id="A0AAV2NUC9"/>
<keyword evidence="3" id="KW-1185">Reference proteome</keyword>
<feature type="region of interest" description="Disordered" evidence="1">
    <location>
        <begin position="50"/>
        <end position="97"/>
    </location>
</feature>
<organism evidence="2 3">
    <name type="scientific">Lasius platythorax</name>
    <dbReference type="NCBI Taxonomy" id="488582"/>
    <lineage>
        <taxon>Eukaryota</taxon>
        <taxon>Metazoa</taxon>
        <taxon>Ecdysozoa</taxon>
        <taxon>Arthropoda</taxon>
        <taxon>Hexapoda</taxon>
        <taxon>Insecta</taxon>
        <taxon>Pterygota</taxon>
        <taxon>Neoptera</taxon>
        <taxon>Endopterygota</taxon>
        <taxon>Hymenoptera</taxon>
        <taxon>Apocrita</taxon>
        <taxon>Aculeata</taxon>
        <taxon>Formicoidea</taxon>
        <taxon>Formicidae</taxon>
        <taxon>Formicinae</taxon>
        <taxon>Lasius</taxon>
        <taxon>Lasius</taxon>
    </lineage>
</organism>
<reference evidence="2" key="1">
    <citation type="submission" date="2024-04" db="EMBL/GenBank/DDBJ databases">
        <authorList>
            <consortium name="Molecular Ecology Group"/>
        </authorList>
    </citation>
    <scope>NUCLEOTIDE SEQUENCE</scope>
</reference>
<sequence length="119" mass="13583">MRLSGTEHRTSSIYLVETYEKDPIHRHHCRSHRFGDTAFKSFIESRKKQLFGQRSEGTGPGGIDGVRGEVSRYTSGSRRYQDRKSFGNNSKTANRREKVYHSLSTGFEAGYQAASVRYS</sequence>
<gene>
    <name evidence="2" type="ORF">LPLAT_LOCUS9627</name>
</gene>
<name>A0AAV2NUC9_9HYME</name>
<proteinExistence type="predicted"/>
<evidence type="ECO:0000313" key="2">
    <source>
        <dbReference type="EMBL" id="CAL1683873.1"/>
    </source>
</evidence>
<evidence type="ECO:0000256" key="1">
    <source>
        <dbReference type="SAM" id="MobiDB-lite"/>
    </source>
</evidence>
<dbReference type="EMBL" id="OZ034828">
    <property type="protein sequence ID" value="CAL1683873.1"/>
    <property type="molecule type" value="Genomic_DNA"/>
</dbReference>
<evidence type="ECO:0000313" key="3">
    <source>
        <dbReference type="Proteomes" id="UP001497644"/>
    </source>
</evidence>
<accession>A0AAV2NUC9</accession>
<protein>
    <submittedName>
        <fullName evidence="2">Uncharacterized protein</fullName>
    </submittedName>
</protein>